<name>A0A3D8RUP9_9HELO</name>
<accession>A0A3D8RUP9</accession>
<dbReference type="InterPro" id="IPR010730">
    <property type="entry name" value="HET"/>
</dbReference>
<organism evidence="2 3">
    <name type="scientific">Coleophoma cylindrospora</name>
    <dbReference type="NCBI Taxonomy" id="1849047"/>
    <lineage>
        <taxon>Eukaryota</taxon>
        <taxon>Fungi</taxon>
        <taxon>Dikarya</taxon>
        <taxon>Ascomycota</taxon>
        <taxon>Pezizomycotina</taxon>
        <taxon>Leotiomycetes</taxon>
        <taxon>Helotiales</taxon>
        <taxon>Dermateaceae</taxon>
        <taxon>Coleophoma</taxon>
    </lineage>
</organism>
<protein>
    <recommendedName>
        <fullName evidence="1">Heterokaryon incompatibility domain-containing protein</fullName>
    </recommendedName>
</protein>
<proteinExistence type="predicted"/>
<keyword evidence="3" id="KW-1185">Reference proteome</keyword>
<dbReference type="Pfam" id="PF06985">
    <property type="entry name" value="HET"/>
    <property type="match status" value="1"/>
</dbReference>
<evidence type="ECO:0000313" key="2">
    <source>
        <dbReference type="EMBL" id="RDW77773.1"/>
    </source>
</evidence>
<evidence type="ECO:0000259" key="1">
    <source>
        <dbReference type="Pfam" id="PF06985"/>
    </source>
</evidence>
<evidence type="ECO:0000313" key="3">
    <source>
        <dbReference type="Proteomes" id="UP000256645"/>
    </source>
</evidence>
<dbReference type="PANTHER" id="PTHR33112">
    <property type="entry name" value="DOMAIN PROTEIN, PUTATIVE-RELATED"/>
    <property type="match status" value="1"/>
</dbReference>
<dbReference type="PANTHER" id="PTHR33112:SF10">
    <property type="entry name" value="TOL"/>
    <property type="match status" value="1"/>
</dbReference>
<dbReference type="Proteomes" id="UP000256645">
    <property type="component" value="Unassembled WGS sequence"/>
</dbReference>
<dbReference type="OrthoDB" id="5362512at2759"/>
<dbReference type="STRING" id="1849047.A0A3D8RUP9"/>
<sequence length="640" mass="72321">MALCQSCRGILRLNKPTFVNNPKPGWNIRYEGRDGKDLEDEADAGCTLCTQVWKGLDDYQRHILSSPNCSGIACRVFSYMRTGSQRLGALHMYFQIGDDPLTWVNTKYTLVTGVECKSADDIQNRNNTRQVISQCKDWLNECMENHEICRSRIGGNEEWLPTRLLDTGAPGQAPSLRLVLSESLDRATTSYLALSHRWGQAEILTLKESNIDSLQENISLVSVPRTFQHAAVMTRALGYRYIWIDSLCIIQDSPGDWDHEAAFMGDVYSQADCVLAATGSWDGDGGLFKTRDPVLVAPVELEADWSSDQRTYSCIEDDFWETGVANAPLNQRGWVVQERMLAPRTLHFGDSQIFWECRDHQTCEVLPERIPQEFLHFGNRDGDGFKRWMQPEDSPDTDFNDPPGPYDPWAHIIEVYSRCKLTKAKDKFIAISGMAKKMQLVLEDEYVAGLWKKNLVNGLTWYVADGEQTDGSPSVKTERRPSWSWASVEGAISQVLDSDLEGNFVNILDVVIDPLGTDEYGELKNAFIILEGTLKRIQKPKFFYVSSLKICGTYHPDDVLKSESLDELYALPLRYYRRGADSKGLWGLVLAPMGEYFERVGFFKIEKDDDICSVGGDKPQNVAEEYGLSAAEPRQVIRLA</sequence>
<dbReference type="AlphaFoldDB" id="A0A3D8RUP9"/>
<reference evidence="2 3" key="1">
    <citation type="journal article" date="2018" name="IMA Fungus">
        <title>IMA Genome-F 9: Draft genome sequence of Annulohypoxylon stygium, Aspergillus mulundensis, Berkeleyomyces basicola (syn. Thielaviopsis basicola), Ceratocystis smalleyi, two Cercospora beticola strains, Coleophoma cylindrospora, Fusarium fracticaudum, Phialophora cf. hyalina, and Morchella septimelata.</title>
        <authorList>
            <person name="Wingfield B.D."/>
            <person name="Bills G.F."/>
            <person name="Dong Y."/>
            <person name="Huang W."/>
            <person name="Nel W.J."/>
            <person name="Swalarsk-Parry B.S."/>
            <person name="Vaghefi N."/>
            <person name="Wilken P.M."/>
            <person name="An Z."/>
            <person name="de Beer Z.W."/>
            <person name="De Vos L."/>
            <person name="Chen L."/>
            <person name="Duong T.A."/>
            <person name="Gao Y."/>
            <person name="Hammerbacher A."/>
            <person name="Kikkert J.R."/>
            <person name="Li Y."/>
            <person name="Li H."/>
            <person name="Li K."/>
            <person name="Li Q."/>
            <person name="Liu X."/>
            <person name="Ma X."/>
            <person name="Naidoo K."/>
            <person name="Pethybridge S.J."/>
            <person name="Sun J."/>
            <person name="Steenkamp E.T."/>
            <person name="van der Nest M.A."/>
            <person name="van Wyk S."/>
            <person name="Wingfield M.J."/>
            <person name="Xiong C."/>
            <person name="Yue Q."/>
            <person name="Zhang X."/>
        </authorList>
    </citation>
    <scope>NUCLEOTIDE SEQUENCE [LARGE SCALE GENOMIC DNA]</scope>
    <source>
        <strain evidence="2 3">BP6252</strain>
    </source>
</reference>
<comment type="caution">
    <text evidence="2">The sequence shown here is derived from an EMBL/GenBank/DDBJ whole genome shotgun (WGS) entry which is preliminary data.</text>
</comment>
<gene>
    <name evidence="2" type="ORF">BP6252_05826</name>
</gene>
<feature type="domain" description="Heterokaryon incompatibility" evidence="1">
    <location>
        <begin position="191"/>
        <end position="338"/>
    </location>
</feature>
<dbReference type="EMBL" id="PDLM01000005">
    <property type="protein sequence ID" value="RDW77773.1"/>
    <property type="molecule type" value="Genomic_DNA"/>
</dbReference>